<dbReference type="PANTHER" id="PTHR10755">
    <property type="entry name" value="COPROPORPHYRINOGEN III OXIDASE, MITOCHONDRIAL"/>
    <property type="match status" value="1"/>
</dbReference>
<dbReference type="EC" id="1.3.3.3" evidence="4"/>
<comment type="subunit">
    <text evidence="3">Homodimer.</text>
</comment>
<dbReference type="PIRSF" id="PIRSF000166">
    <property type="entry name" value="Coproporphyri_ox"/>
    <property type="match status" value="1"/>
</dbReference>
<dbReference type="PRINTS" id="PR00073">
    <property type="entry name" value="COPRGNOXDASE"/>
</dbReference>
<organism evidence="7">
    <name type="scientific">Medioppia subpectinata</name>
    <dbReference type="NCBI Taxonomy" id="1979941"/>
    <lineage>
        <taxon>Eukaryota</taxon>
        <taxon>Metazoa</taxon>
        <taxon>Ecdysozoa</taxon>
        <taxon>Arthropoda</taxon>
        <taxon>Chelicerata</taxon>
        <taxon>Arachnida</taxon>
        <taxon>Acari</taxon>
        <taxon>Acariformes</taxon>
        <taxon>Sarcoptiformes</taxon>
        <taxon>Oribatida</taxon>
        <taxon>Brachypylina</taxon>
        <taxon>Oppioidea</taxon>
        <taxon>Oppiidae</taxon>
        <taxon>Medioppia</taxon>
    </lineage>
</organism>
<dbReference type="GO" id="GO:0005737">
    <property type="term" value="C:cytoplasm"/>
    <property type="evidence" value="ECO:0007669"/>
    <property type="project" value="TreeGrafter"/>
</dbReference>
<evidence type="ECO:0000256" key="3">
    <source>
        <dbReference type="ARBA" id="ARBA00011738"/>
    </source>
</evidence>
<comment type="pathway">
    <text evidence="1">Porphyrin-containing compound metabolism; protoporphyrin-IX biosynthesis; protoporphyrinogen-IX from coproporphyrinogen-III (O2 route): step 1/1.</text>
</comment>
<evidence type="ECO:0000256" key="2">
    <source>
        <dbReference type="ARBA" id="ARBA00010644"/>
    </source>
</evidence>
<dbReference type="Pfam" id="PF01218">
    <property type="entry name" value="Coprogen_oxidas"/>
    <property type="match status" value="2"/>
</dbReference>
<dbReference type="InterPro" id="IPR001260">
    <property type="entry name" value="Coprogen_oxidase_aer"/>
</dbReference>
<protein>
    <recommendedName>
        <fullName evidence="4">coproporphyrinogen oxidase</fullName>
        <ecNumber evidence="4">1.3.3.3</ecNumber>
    </recommendedName>
</protein>
<keyword evidence="8" id="KW-1185">Reference proteome</keyword>
<dbReference type="EMBL" id="OC862551">
    <property type="protein sequence ID" value="CAD7630326.1"/>
    <property type="molecule type" value="Genomic_DNA"/>
</dbReference>
<name>A0A7R9KY78_9ACAR</name>
<evidence type="ECO:0000256" key="6">
    <source>
        <dbReference type="ARBA" id="ARBA00023244"/>
    </source>
</evidence>
<dbReference type="OrthoDB" id="15318at2759"/>
<comment type="similarity">
    <text evidence="2">Belongs to the aerobic coproporphyrinogen-III oxidase family.</text>
</comment>
<dbReference type="GO" id="GO:0006782">
    <property type="term" value="P:protoporphyrinogen IX biosynthetic process"/>
    <property type="evidence" value="ECO:0007669"/>
    <property type="project" value="UniProtKB-UniPathway"/>
</dbReference>
<dbReference type="UniPathway" id="UPA00251">
    <property type="reaction ID" value="UER00322"/>
</dbReference>
<dbReference type="SUPFAM" id="SSF102886">
    <property type="entry name" value="Coproporphyrinogen III oxidase"/>
    <property type="match status" value="2"/>
</dbReference>
<evidence type="ECO:0000313" key="8">
    <source>
        <dbReference type="Proteomes" id="UP000759131"/>
    </source>
</evidence>
<dbReference type="EMBL" id="CAJPIZ010007976">
    <property type="protein sequence ID" value="CAG2110756.1"/>
    <property type="molecule type" value="Genomic_DNA"/>
</dbReference>
<dbReference type="PANTHER" id="PTHR10755:SF0">
    <property type="entry name" value="OXYGEN-DEPENDENT COPROPORPHYRINOGEN-III OXIDASE, MITOCHONDRIAL"/>
    <property type="match status" value="1"/>
</dbReference>
<dbReference type="AlphaFoldDB" id="A0A7R9KY78"/>
<dbReference type="GO" id="GO:0004109">
    <property type="term" value="F:coproporphyrinogen oxidase activity"/>
    <property type="evidence" value="ECO:0007669"/>
    <property type="project" value="UniProtKB-EC"/>
</dbReference>
<gene>
    <name evidence="7" type="ORF">OSB1V03_LOCUS10739</name>
</gene>
<evidence type="ECO:0000256" key="1">
    <source>
        <dbReference type="ARBA" id="ARBA00005168"/>
    </source>
</evidence>
<dbReference type="Proteomes" id="UP000759131">
    <property type="component" value="Unassembled WGS sequence"/>
</dbReference>
<accession>A0A7R9KY78</accession>
<keyword evidence="5" id="KW-0560">Oxidoreductase</keyword>
<sequence>EVQDVINDEKHWWFGGGTDMTPYILHENDCIHFHKTLKNACDLHNNQYYSKFKKWCDQYFYINHRQESRGIGGLFFDDMDYPNQKEAFNFVKSCADSIIPCYIPVVERNVNKGYSYADRQWQLLRRGRYVEFNLIYDRGTKFGLFTPGARYESILMYVEFNLIYDRGTKFGLFTPGARYESILMSLPLVAKWQYSHSPEAGTKEDQLIQVLRNPKEWV</sequence>
<proteinExistence type="inferred from homology"/>
<dbReference type="Gene3D" id="3.40.1500.10">
    <property type="entry name" value="Coproporphyrinogen III oxidase, aerobic"/>
    <property type="match status" value="2"/>
</dbReference>
<dbReference type="PROSITE" id="PS01021">
    <property type="entry name" value="COPROGEN_OXIDASE"/>
    <property type="match status" value="1"/>
</dbReference>
<dbReference type="InterPro" id="IPR036406">
    <property type="entry name" value="Coprogen_oxidase_aer_sf"/>
</dbReference>
<evidence type="ECO:0000256" key="5">
    <source>
        <dbReference type="ARBA" id="ARBA00023002"/>
    </source>
</evidence>
<dbReference type="InterPro" id="IPR018375">
    <property type="entry name" value="Coprogen_oxidase_CS"/>
</dbReference>
<evidence type="ECO:0000313" key="7">
    <source>
        <dbReference type="EMBL" id="CAD7630326.1"/>
    </source>
</evidence>
<feature type="non-terminal residue" evidence="7">
    <location>
        <position position="1"/>
    </location>
</feature>
<evidence type="ECO:0000256" key="4">
    <source>
        <dbReference type="ARBA" id="ARBA00012869"/>
    </source>
</evidence>
<reference evidence="7" key="1">
    <citation type="submission" date="2020-11" db="EMBL/GenBank/DDBJ databases">
        <authorList>
            <person name="Tran Van P."/>
        </authorList>
    </citation>
    <scope>NUCLEOTIDE SEQUENCE</scope>
</reference>
<keyword evidence="6" id="KW-0627">Porphyrin biosynthesis</keyword>